<dbReference type="EMBL" id="KN847496">
    <property type="protein sequence ID" value="KIW14053.1"/>
    <property type="molecule type" value="Genomic_DNA"/>
</dbReference>
<dbReference type="OrthoDB" id="202195at2759"/>
<protein>
    <submittedName>
        <fullName evidence="2">Uncharacterized protein</fullName>
    </submittedName>
</protein>
<dbReference type="VEuPathDB" id="FungiDB:PV08_06834"/>
<organism evidence="2 3">
    <name type="scientific">Exophiala spinifera</name>
    <dbReference type="NCBI Taxonomy" id="91928"/>
    <lineage>
        <taxon>Eukaryota</taxon>
        <taxon>Fungi</taxon>
        <taxon>Dikarya</taxon>
        <taxon>Ascomycota</taxon>
        <taxon>Pezizomycotina</taxon>
        <taxon>Eurotiomycetes</taxon>
        <taxon>Chaetothyriomycetidae</taxon>
        <taxon>Chaetothyriales</taxon>
        <taxon>Herpotrichiellaceae</taxon>
        <taxon>Exophiala</taxon>
    </lineage>
</organism>
<dbReference type="Proteomes" id="UP000053328">
    <property type="component" value="Unassembled WGS sequence"/>
</dbReference>
<keyword evidence="3" id="KW-1185">Reference proteome</keyword>
<dbReference type="Pfam" id="PF06522">
    <property type="entry name" value="B12D"/>
    <property type="match status" value="1"/>
</dbReference>
<gene>
    <name evidence="2" type="ORF">PV08_06834</name>
</gene>
<sequence>MNTARLMRLQPLRAAAFKQPALRQPVLRQAPLRQARPFHNSRAMFRTKEDDQSAHTITQRLRSLKRIPPELIPLGVVICFAVFAACFAMTRKLLTDKTLRLHKSAPKQH</sequence>
<keyword evidence="1" id="KW-0472">Membrane</keyword>
<accession>A0A0D2B593</accession>
<reference evidence="2 3" key="1">
    <citation type="submission" date="2015-01" db="EMBL/GenBank/DDBJ databases">
        <title>The Genome Sequence of Exophiala spinifera CBS89968.</title>
        <authorList>
            <consortium name="The Broad Institute Genomics Platform"/>
            <person name="Cuomo C."/>
            <person name="de Hoog S."/>
            <person name="Gorbushina A."/>
            <person name="Stielow B."/>
            <person name="Teixiera M."/>
            <person name="Abouelleil A."/>
            <person name="Chapman S.B."/>
            <person name="Priest M."/>
            <person name="Young S.K."/>
            <person name="Wortman J."/>
            <person name="Nusbaum C."/>
            <person name="Birren B."/>
        </authorList>
    </citation>
    <scope>NUCLEOTIDE SEQUENCE [LARGE SCALE GENOMIC DNA]</scope>
    <source>
        <strain evidence="2 3">CBS 89968</strain>
    </source>
</reference>
<dbReference type="HOGENOM" id="CLU_171231_0_0_1"/>
<dbReference type="InterPro" id="IPR010530">
    <property type="entry name" value="B12D"/>
</dbReference>
<evidence type="ECO:0000313" key="2">
    <source>
        <dbReference type="EMBL" id="KIW14053.1"/>
    </source>
</evidence>
<name>A0A0D2B593_9EURO</name>
<keyword evidence="1" id="KW-0812">Transmembrane</keyword>
<evidence type="ECO:0000313" key="3">
    <source>
        <dbReference type="Proteomes" id="UP000053328"/>
    </source>
</evidence>
<keyword evidence="1" id="KW-1133">Transmembrane helix</keyword>
<evidence type="ECO:0000256" key="1">
    <source>
        <dbReference type="SAM" id="Phobius"/>
    </source>
</evidence>
<dbReference type="AlphaFoldDB" id="A0A0D2B593"/>
<dbReference type="GeneID" id="27333917"/>
<proteinExistence type="predicted"/>
<feature type="transmembrane region" description="Helical" evidence="1">
    <location>
        <begin position="71"/>
        <end position="90"/>
    </location>
</feature>
<dbReference type="RefSeq" id="XP_016234269.1">
    <property type="nucleotide sequence ID" value="XM_016381167.1"/>
</dbReference>